<name>A0A1T4VQV6_9GAMM</name>
<evidence type="ECO:0000256" key="8">
    <source>
        <dbReference type="SAM" id="Phobius"/>
    </source>
</evidence>
<dbReference type="GO" id="GO:0005886">
    <property type="term" value="C:plasma membrane"/>
    <property type="evidence" value="ECO:0007669"/>
    <property type="project" value="UniProtKB-SubCell"/>
</dbReference>
<keyword evidence="5 8" id="KW-0812">Transmembrane</keyword>
<feature type="transmembrane region" description="Helical" evidence="8">
    <location>
        <begin position="142"/>
        <end position="162"/>
    </location>
</feature>
<evidence type="ECO:0000256" key="3">
    <source>
        <dbReference type="ARBA" id="ARBA00022448"/>
    </source>
</evidence>
<evidence type="ECO:0000256" key="5">
    <source>
        <dbReference type="ARBA" id="ARBA00022692"/>
    </source>
</evidence>
<reference evidence="10" key="1">
    <citation type="submission" date="2017-02" db="EMBL/GenBank/DDBJ databases">
        <authorList>
            <person name="Varghese N."/>
            <person name="Submissions S."/>
        </authorList>
    </citation>
    <scope>NUCLEOTIDE SEQUENCE [LARGE SCALE GENOMIC DNA]</scope>
    <source>
        <strain evidence="10">DSM 22720</strain>
    </source>
</reference>
<keyword evidence="3" id="KW-0813">Transport</keyword>
<evidence type="ECO:0000313" key="10">
    <source>
        <dbReference type="Proteomes" id="UP000190162"/>
    </source>
</evidence>
<dbReference type="PANTHER" id="PTHR30047:SF7">
    <property type="entry name" value="HIGH-AFFINITY CHOLINE TRANSPORT PROTEIN"/>
    <property type="match status" value="1"/>
</dbReference>
<dbReference type="GO" id="GO:0022857">
    <property type="term" value="F:transmembrane transporter activity"/>
    <property type="evidence" value="ECO:0007669"/>
    <property type="project" value="InterPro"/>
</dbReference>
<sequence length="191" mass="21106">MTFKLLLSERKLTSTLTIGFFVLFLFAALIDLSTFSEIIAQLSSKASATFGQFWQWLMLGNLILALVIAFSKAGSLRLGSLPHANISGFRWLSMIMCTLLAGGGVFWSAAEPIFHFISRPPAFKGTSDTEFAVVQQALEQSFLHWGFLAWAILGTLATIVLMHSTPHSLFNYIAIECLEKRGLTIGLVSRR</sequence>
<keyword evidence="4" id="KW-1003">Cell membrane</keyword>
<feature type="transmembrane region" description="Helical" evidence="8">
    <location>
        <begin position="12"/>
        <end position="33"/>
    </location>
</feature>
<dbReference type="AlphaFoldDB" id="A0A1T4VQV6"/>
<protein>
    <submittedName>
        <fullName evidence="9">BCCT, betaine/carnitine/choline family transporter</fullName>
    </submittedName>
</protein>
<evidence type="ECO:0000256" key="2">
    <source>
        <dbReference type="ARBA" id="ARBA00005658"/>
    </source>
</evidence>
<keyword evidence="7 8" id="KW-0472">Membrane</keyword>
<evidence type="ECO:0000256" key="4">
    <source>
        <dbReference type="ARBA" id="ARBA00022475"/>
    </source>
</evidence>
<gene>
    <name evidence="9" type="ORF">SAMN02745132_04157</name>
</gene>
<dbReference type="PANTHER" id="PTHR30047">
    <property type="entry name" value="HIGH-AFFINITY CHOLINE TRANSPORT PROTEIN-RELATED"/>
    <property type="match status" value="1"/>
</dbReference>
<dbReference type="RefSeq" id="WP_078754275.1">
    <property type="nucleotide sequence ID" value="NZ_FUXU01000089.1"/>
</dbReference>
<comment type="subcellular location">
    <subcellularLocation>
        <location evidence="1">Cell membrane</location>
        <topology evidence="1">Multi-pass membrane protein</topology>
    </subcellularLocation>
</comment>
<accession>A0A1T4VQV6</accession>
<evidence type="ECO:0000256" key="7">
    <source>
        <dbReference type="ARBA" id="ARBA00023136"/>
    </source>
</evidence>
<keyword evidence="6 8" id="KW-1133">Transmembrane helix</keyword>
<evidence type="ECO:0000256" key="1">
    <source>
        <dbReference type="ARBA" id="ARBA00004651"/>
    </source>
</evidence>
<dbReference type="InterPro" id="IPR000060">
    <property type="entry name" value="BCCT_transptr"/>
</dbReference>
<keyword evidence="10" id="KW-1185">Reference proteome</keyword>
<feature type="transmembrane region" description="Helical" evidence="8">
    <location>
        <begin position="53"/>
        <end position="70"/>
    </location>
</feature>
<proteinExistence type="inferred from homology"/>
<evidence type="ECO:0000313" key="9">
    <source>
        <dbReference type="EMBL" id="SKA66871.1"/>
    </source>
</evidence>
<comment type="similarity">
    <text evidence="2">Belongs to the BCCT transporter (TC 2.A.15) family.</text>
</comment>
<feature type="transmembrane region" description="Helical" evidence="8">
    <location>
        <begin position="91"/>
        <end position="110"/>
    </location>
</feature>
<evidence type="ECO:0000256" key="6">
    <source>
        <dbReference type="ARBA" id="ARBA00022989"/>
    </source>
</evidence>
<dbReference type="Proteomes" id="UP000190162">
    <property type="component" value="Unassembled WGS sequence"/>
</dbReference>
<dbReference type="Pfam" id="PF02028">
    <property type="entry name" value="BCCT"/>
    <property type="match status" value="1"/>
</dbReference>
<dbReference type="EMBL" id="FUXU01000089">
    <property type="protein sequence ID" value="SKA66871.1"/>
    <property type="molecule type" value="Genomic_DNA"/>
</dbReference>
<organism evidence="9 10">
    <name type="scientific">Enterovibrio nigricans DSM 22720</name>
    <dbReference type="NCBI Taxonomy" id="1121868"/>
    <lineage>
        <taxon>Bacteria</taxon>
        <taxon>Pseudomonadati</taxon>
        <taxon>Pseudomonadota</taxon>
        <taxon>Gammaproteobacteria</taxon>
        <taxon>Vibrionales</taxon>
        <taxon>Vibrionaceae</taxon>
        <taxon>Enterovibrio</taxon>
    </lineage>
</organism>
<dbReference type="OrthoDB" id="9775735at2"/>